<dbReference type="GO" id="GO:0009506">
    <property type="term" value="C:plasmodesma"/>
    <property type="evidence" value="ECO:0007669"/>
    <property type="project" value="TreeGrafter"/>
</dbReference>
<dbReference type="GO" id="GO:0016301">
    <property type="term" value="F:kinase activity"/>
    <property type="evidence" value="ECO:0007669"/>
    <property type="project" value="UniProtKB-KW"/>
</dbReference>
<dbReference type="GO" id="GO:0005179">
    <property type="term" value="F:hormone activity"/>
    <property type="evidence" value="ECO:0007669"/>
    <property type="project" value="UniProtKB-KW"/>
</dbReference>
<reference evidence="6" key="1">
    <citation type="submission" date="2015-07" db="EMBL/GenBank/DDBJ databases">
        <title>Transcriptome Assembly of Anthurium amnicola.</title>
        <authorList>
            <person name="Suzuki J."/>
        </authorList>
    </citation>
    <scope>NUCLEOTIDE SEQUENCE</scope>
</reference>
<dbReference type="Pfam" id="PF05498">
    <property type="entry name" value="RALF"/>
    <property type="match status" value="1"/>
</dbReference>
<sequence length="106" mass="11181">LLLLLPLMAPVASASPPRRPHAAAAACNGSIAQCLGAEEFLMDSETNRRVLQSGGHLGYGSLNPNRPTCDAGRGRPYSGCVPPKSNPRTRPCNTFYRCRPGGDTSS</sequence>
<dbReference type="EMBL" id="GDJX01014672">
    <property type="protein sequence ID" value="JAT53264.1"/>
    <property type="molecule type" value="Transcribed_RNA"/>
</dbReference>
<evidence type="ECO:0000256" key="2">
    <source>
        <dbReference type="ARBA" id="ARBA00022702"/>
    </source>
</evidence>
<evidence type="ECO:0000256" key="4">
    <source>
        <dbReference type="ARBA" id="ARBA00023157"/>
    </source>
</evidence>
<keyword evidence="4" id="KW-1015">Disulfide bond</keyword>
<keyword evidence="6" id="KW-0808">Transferase</keyword>
<evidence type="ECO:0000256" key="3">
    <source>
        <dbReference type="ARBA" id="ARBA00022729"/>
    </source>
</evidence>
<dbReference type="GO" id="GO:0019722">
    <property type="term" value="P:calcium-mediated signaling"/>
    <property type="evidence" value="ECO:0007669"/>
    <property type="project" value="TreeGrafter"/>
</dbReference>
<dbReference type="PANTHER" id="PTHR33136:SF6">
    <property type="entry name" value="PROTEIN RALF-LIKE 34"/>
    <property type="match status" value="1"/>
</dbReference>
<organism evidence="6">
    <name type="scientific">Anthurium amnicola</name>
    <dbReference type="NCBI Taxonomy" id="1678845"/>
    <lineage>
        <taxon>Eukaryota</taxon>
        <taxon>Viridiplantae</taxon>
        <taxon>Streptophyta</taxon>
        <taxon>Embryophyta</taxon>
        <taxon>Tracheophyta</taxon>
        <taxon>Spermatophyta</taxon>
        <taxon>Magnoliopsida</taxon>
        <taxon>Liliopsida</taxon>
        <taxon>Araceae</taxon>
        <taxon>Pothoideae</taxon>
        <taxon>Potheae</taxon>
        <taxon>Anthurium</taxon>
    </lineage>
</organism>
<comment type="similarity">
    <text evidence="1">Belongs to the plant rapid alkalinization factor (RALF) family.</text>
</comment>
<protein>
    <submittedName>
        <fullName evidence="6">Acetylglutamate kinase</fullName>
    </submittedName>
</protein>
<gene>
    <name evidence="6" type="primary">argB_7</name>
    <name evidence="6" type="ORF">g.53887</name>
</gene>
<keyword evidence="3" id="KW-0732">Signal</keyword>
<feature type="region of interest" description="Disordered" evidence="5">
    <location>
        <begin position="54"/>
        <end position="74"/>
    </location>
</feature>
<evidence type="ECO:0000313" key="6">
    <source>
        <dbReference type="EMBL" id="JAT53264.1"/>
    </source>
</evidence>
<keyword evidence="2" id="KW-0372">Hormone</keyword>
<accession>A0A1D1YF68</accession>
<name>A0A1D1YF68_9ARAE</name>
<dbReference type="AlphaFoldDB" id="A0A1D1YF68"/>
<dbReference type="PANTHER" id="PTHR33136">
    <property type="entry name" value="RAPID ALKALINIZATION FACTOR-LIKE"/>
    <property type="match status" value="1"/>
</dbReference>
<proteinExistence type="inferred from homology"/>
<evidence type="ECO:0000256" key="1">
    <source>
        <dbReference type="ARBA" id="ARBA00009178"/>
    </source>
</evidence>
<feature type="non-terminal residue" evidence="6">
    <location>
        <position position="1"/>
    </location>
</feature>
<evidence type="ECO:0000256" key="5">
    <source>
        <dbReference type="SAM" id="MobiDB-lite"/>
    </source>
</evidence>
<dbReference type="InterPro" id="IPR008801">
    <property type="entry name" value="RALF"/>
</dbReference>
<keyword evidence="6" id="KW-0418">Kinase</keyword>